<dbReference type="EMBL" id="JAMQCR010000002">
    <property type="protein sequence ID" value="MCM2535070.1"/>
    <property type="molecule type" value="Genomic_DNA"/>
</dbReference>
<keyword evidence="4" id="KW-1185">Reference proteome</keyword>
<evidence type="ECO:0000313" key="3">
    <source>
        <dbReference type="EMBL" id="MCM2535070.1"/>
    </source>
</evidence>
<dbReference type="PANTHER" id="PTHR43048:SF4">
    <property type="entry name" value="RING-CLEAVING DIOXYGENASE-RELATED"/>
    <property type="match status" value="1"/>
</dbReference>
<accession>A0ABT0WGA4</accession>
<sequence>MKLLQIRLLVKDFKKSAMFYRDLLGFPVSWYEEDMEYALFNNGETKIELVSRKVMAELVGEGKKPLESESQSRFLLQFEVEDVDKTYNRFREKEIEFVNEPHDRKEWRARVAHFRDPDDNLIEIYKML</sequence>
<evidence type="ECO:0000256" key="1">
    <source>
        <dbReference type="ARBA" id="ARBA00022723"/>
    </source>
</evidence>
<dbReference type="InterPro" id="IPR029068">
    <property type="entry name" value="Glyas_Bleomycin-R_OHBP_Dase"/>
</dbReference>
<feature type="domain" description="VOC" evidence="2">
    <location>
        <begin position="2"/>
        <end position="127"/>
    </location>
</feature>
<dbReference type="PROSITE" id="PS51819">
    <property type="entry name" value="VOC"/>
    <property type="match status" value="1"/>
</dbReference>
<dbReference type="Gene3D" id="3.10.180.10">
    <property type="entry name" value="2,3-Dihydroxybiphenyl 1,2-Dioxygenase, domain 1"/>
    <property type="match status" value="1"/>
</dbReference>
<name>A0ABT0WGA4_9BACI</name>
<dbReference type="Proteomes" id="UP001523262">
    <property type="component" value="Unassembled WGS sequence"/>
</dbReference>
<dbReference type="InterPro" id="IPR004360">
    <property type="entry name" value="Glyas_Fos-R_dOase_dom"/>
</dbReference>
<dbReference type="PROSITE" id="PS00934">
    <property type="entry name" value="GLYOXALASE_I_1"/>
    <property type="match status" value="1"/>
</dbReference>
<proteinExistence type="predicted"/>
<dbReference type="InterPro" id="IPR018146">
    <property type="entry name" value="Glyoxalase_1_CS"/>
</dbReference>
<evidence type="ECO:0000259" key="2">
    <source>
        <dbReference type="PROSITE" id="PS51819"/>
    </source>
</evidence>
<comment type="caution">
    <text evidence="3">The sequence shown here is derived from an EMBL/GenBank/DDBJ whole genome shotgun (WGS) entry which is preliminary data.</text>
</comment>
<dbReference type="SUPFAM" id="SSF54593">
    <property type="entry name" value="Glyoxalase/Bleomycin resistance protein/Dihydroxybiphenyl dioxygenase"/>
    <property type="match status" value="1"/>
</dbReference>
<keyword evidence="1" id="KW-0479">Metal-binding</keyword>
<dbReference type="Pfam" id="PF00903">
    <property type="entry name" value="Glyoxalase"/>
    <property type="match status" value="1"/>
</dbReference>
<organism evidence="3 4">
    <name type="scientific">Neobacillus pocheonensis</name>
    <dbReference type="NCBI Taxonomy" id="363869"/>
    <lineage>
        <taxon>Bacteria</taxon>
        <taxon>Bacillati</taxon>
        <taxon>Bacillota</taxon>
        <taxon>Bacilli</taxon>
        <taxon>Bacillales</taxon>
        <taxon>Bacillaceae</taxon>
        <taxon>Neobacillus</taxon>
    </lineage>
</organism>
<evidence type="ECO:0000313" key="4">
    <source>
        <dbReference type="Proteomes" id="UP001523262"/>
    </source>
</evidence>
<dbReference type="PANTHER" id="PTHR43048">
    <property type="entry name" value="METHYLMALONYL-COA EPIMERASE"/>
    <property type="match status" value="1"/>
</dbReference>
<dbReference type="InterPro" id="IPR037523">
    <property type="entry name" value="VOC_core"/>
</dbReference>
<dbReference type="CDD" id="cd07264">
    <property type="entry name" value="VOC_like"/>
    <property type="match status" value="1"/>
</dbReference>
<reference evidence="3 4" key="1">
    <citation type="submission" date="2022-06" db="EMBL/GenBank/DDBJ databases">
        <authorList>
            <person name="Jeon C.O."/>
        </authorList>
    </citation>
    <scope>NUCLEOTIDE SEQUENCE [LARGE SCALE GENOMIC DNA]</scope>
    <source>
        <strain evidence="3 4">KCTC 13943</strain>
    </source>
</reference>
<gene>
    <name evidence="3" type="ORF">NDK43_25440</name>
</gene>
<protein>
    <submittedName>
        <fullName evidence="3">VOC family protein</fullName>
    </submittedName>
</protein>
<dbReference type="InterPro" id="IPR051785">
    <property type="entry name" value="MMCE/EMCE_epimerase"/>
</dbReference>